<evidence type="ECO:0000313" key="10">
    <source>
        <dbReference type="Proteomes" id="UP000887568"/>
    </source>
</evidence>
<keyword evidence="4" id="KW-0479">Metal-binding</keyword>
<keyword evidence="7" id="KW-1015">Disulfide bond</keyword>
<proteinExistence type="inferred from homology"/>
<dbReference type="PANTHER" id="PTHR45713">
    <property type="entry name" value="FTP DOMAIN-CONTAINING PROTEIN"/>
    <property type="match status" value="1"/>
</dbReference>
<keyword evidence="6" id="KW-0106">Calcium</keyword>
<dbReference type="SMART" id="SM00473">
    <property type="entry name" value="PAN_AP"/>
    <property type="match status" value="1"/>
</dbReference>
<dbReference type="SMART" id="SM00607">
    <property type="entry name" value="FTP"/>
    <property type="match status" value="1"/>
</dbReference>
<evidence type="ECO:0000256" key="1">
    <source>
        <dbReference type="ARBA" id="ARBA00002219"/>
    </source>
</evidence>
<evidence type="ECO:0000256" key="3">
    <source>
        <dbReference type="ARBA" id="ARBA00011233"/>
    </source>
</evidence>
<evidence type="ECO:0000256" key="5">
    <source>
        <dbReference type="ARBA" id="ARBA00022734"/>
    </source>
</evidence>
<dbReference type="GeneID" id="119744563"/>
<evidence type="ECO:0000256" key="2">
    <source>
        <dbReference type="ARBA" id="ARBA00010147"/>
    </source>
</evidence>
<dbReference type="GO" id="GO:0010185">
    <property type="term" value="P:regulation of cellular defense response"/>
    <property type="evidence" value="ECO:0007669"/>
    <property type="project" value="UniProtKB-ARBA"/>
</dbReference>
<feature type="domain" description="Apple" evidence="8">
    <location>
        <begin position="200"/>
        <end position="285"/>
    </location>
</feature>
<comment type="function">
    <text evidence="1">Acts as a defensive agent. Recognizes blood group fucosylated oligosaccharides including A, B, H and Lewis B-type antigens. Does not recognize Lewis A antigen and has low affinity for monovalent haptens.</text>
</comment>
<dbReference type="GO" id="GO:0001868">
    <property type="term" value="P:regulation of complement activation, lectin pathway"/>
    <property type="evidence" value="ECO:0007669"/>
    <property type="project" value="UniProtKB-ARBA"/>
</dbReference>
<dbReference type="InterPro" id="IPR008979">
    <property type="entry name" value="Galactose-bd-like_sf"/>
</dbReference>
<dbReference type="AlphaFoldDB" id="A0A914BL02"/>
<dbReference type="GO" id="GO:0042806">
    <property type="term" value="F:fucose binding"/>
    <property type="evidence" value="ECO:0007669"/>
    <property type="project" value="UniProtKB-ARBA"/>
</dbReference>
<name>A0A914BL02_PATMI</name>
<dbReference type="PROSITE" id="PS50948">
    <property type="entry name" value="PAN"/>
    <property type="match status" value="1"/>
</dbReference>
<accession>A0A914BL02</accession>
<dbReference type="Proteomes" id="UP000887568">
    <property type="component" value="Unplaced"/>
</dbReference>
<sequence>MIYKPETVFLHLKTCCPSRPNCHTQFLPNYKSVVHKISSYIIQPKDVFIFSAFSVIGKPAWLSTAHTSFPAGNAVDGNLATIAHNGGGDPHPVLGVDLEEEVCMGRVTITLRDSGCGDLPCFLGTVIRAGLSPSYTDNPPCGLPGTAAQSTPGAVIKFPCDVPRLARYITLDIDPSQPGVTDPTLKIAEVEVEVYTAGECAEPIVDTSSAHFRRLHKGGYIGNSDPLSTKRASSLTRCALYCLKRASCLSFDFAAVVGQCHLYSQTSEDIEMASNTDFNIYVRDSN</sequence>
<dbReference type="InterPro" id="IPR051941">
    <property type="entry name" value="BG_Antigen-Binding_Lectin"/>
</dbReference>
<dbReference type="EnsemblMetazoa" id="XM_038220538.1">
    <property type="protein sequence ID" value="XP_038076466.1"/>
    <property type="gene ID" value="LOC119744563"/>
</dbReference>
<dbReference type="SUPFAM" id="SSF57414">
    <property type="entry name" value="Hairpin loop containing domain-like"/>
    <property type="match status" value="1"/>
</dbReference>
<dbReference type="OrthoDB" id="10128945at2759"/>
<dbReference type="Pfam" id="PF00024">
    <property type="entry name" value="PAN_1"/>
    <property type="match status" value="1"/>
</dbReference>
<evidence type="ECO:0000256" key="6">
    <source>
        <dbReference type="ARBA" id="ARBA00022837"/>
    </source>
</evidence>
<dbReference type="GO" id="GO:0046872">
    <property type="term" value="F:metal ion binding"/>
    <property type="evidence" value="ECO:0007669"/>
    <property type="project" value="UniProtKB-KW"/>
</dbReference>
<dbReference type="InterPro" id="IPR006585">
    <property type="entry name" value="FTP1"/>
</dbReference>
<dbReference type="Gene3D" id="2.60.120.260">
    <property type="entry name" value="Galactose-binding domain-like"/>
    <property type="match status" value="1"/>
</dbReference>
<dbReference type="PANTHER" id="PTHR45713:SF6">
    <property type="entry name" value="F5_8 TYPE C DOMAIN-CONTAINING PROTEIN"/>
    <property type="match status" value="1"/>
</dbReference>
<evidence type="ECO:0000256" key="7">
    <source>
        <dbReference type="ARBA" id="ARBA00023157"/>
    </source>
</evidence>
<comment type="similarity">
    <text evidence="2">Belongs to the fucolectin family.</text>
</comment>
<protein>
    <recommendedName>
        <fullName evidence="8">Apple domain-containing protein</fullName>
    </recommendedName>
</protein>
<evidence type="ECO:0000259" key="8">
    <source>
        <dbReference type="PROSITE" id="PS50948"/>
    </source>
</evidence>
<keyword evidence="5" id="KW-0430">Lectin</keyword>
<dbReference type="Gene3D" id="3.50.4.10">
    <property type="entry name" value="Hepatocyte Growth Factor"/>
    <property type="match status" value="1"/>
</dbReference>
<reference evidence="9" key="1">
    <citation type="submission" date="2022-11" db="UniProtKB">
        <authorList>
            <consortium name="EnsemblMetazoa"/>
        </authorList>
    </citation>
    <scope>IDENTIFICATION</scope>
</reference>
<organism evidence="9 10">
    <name type="scientific">Patiria miniata</name>
    <name type="common">Bat star</name>
    <name type="synonym">Asterina miniata</name>
    <dbReference type="NCBI Taxonomy" id="46514"/>
    <lineage>
        <taxon>Eukaryota</taxon>
        <taxon>Metazoa</taxon>
        <taxon>Echinodermata</taxon>
        <taxon>Eleutherozoa</taxon>
        <taxon>Asterozoa</taxon>
        <taxon>Asteroidea</taxon>
        <taxon>Valvatacea</taxon>
        <taxon>Valvatida</taxon>
        <taxon>Asterinidae</taxon>
        <taxon>Patiria</taxon>
    </lineage>
</organism>
<evidence type="ECO:0000313" key="9">
    <source>
        <dbReference type="EnsemblMetazoa" id="XP_038076466.1"/>
    </source>
</evidence>
<dbReference type="SUPFAM" id="SSF49785">
    <property type="entry name" value="Galactose-binding domain-like"/>
    <property type="match status" value="1"/>
</dbReference>
<dbReference type="InterPro" id="IPR003609">
    <property type="entry name" value="Pan_app"/>
</dbReference>
<comment type="subunit">
    <text evidence="3">Homotrimer.</text>
</comment>
<dbReference type="RefSeq" id="XP_038076466.1">
    <property type="nucleotide sequence ID" value="XM_038220538.1"/>
</dbReference>
<keyword evidence="10" id="KW-1185">Reference proteome</keyword>
<evidence type="ECO:0000256" key="4">
    <source>
        <dbReference type="ARBA" id="ARBA00022723"/>
    </source>
</evidence>